<feature type="domain" description="EamA" evidence="1">
    <location>
        <begin position="162"/>
        <end position="293"/>
    </location>
</feature>
<dbReference type="GO" id="GO:0016020">
    <property type="term" value="C:membrane"/>
    <property type="evidence" value="ECO:0007669"/>
    <property type="project" value="InterPro"/>
</dbReference>
<dbReference type="RefSeq" id="WP_034823552.1">
    <property type="nucleotide sequence ID" value="NZ_AWFA01000001.1"/>
</dbReference>
<dbReference type="EMBL" id="AWFB01000001">
    <property type="protein sequence ID" value="RAN36128.1"/>
    <property type="molecule type" value="Genomic_DNA"/>
</dbReference>
<dbReference type="STRING" id="1280941.HY2_00380"/>
<evidence type="ECO:0000259" key="1">
    <source>
        <dbReference type="Pfam" id="PF00892"/>
    </source>
</evidence>
<reference evidence="2 3" key="1">
    <citation type="submission" date="2013-04" db="EMBL/GenBank/DDBJ databases">
        <title>Hyphomonas sp. T24B3 Genome Sequencing.</title>
        <authorList>
            <person name="Lai Q."/>
            <person name="Shao Z."/>
        </authorList>
    </citation>
    <scope>NUCLEOTIDE SEQUENCE [LARGE SCALE GENOMIC DNA]</scope>
    <source>
        <strain evidence="2 3">T24B3</strain>
    </source>
</reference>
<dbReference type="Pfam" id="PF00892">
    <property type="entry name" value="EamA"/>
    <property type="match status" value="2"/>
</dbReference>
<evidence type="ECO:0000313" key="2">
    <source>
        <dbReference type="EMBL" id="RAN36128.1"/>
    </source>
</evidence>
<dbReference type="InterPro" id="IPR000620">
    <property type="entry name" value="EamA_dom"/>
</dbReference>
<name>A0A062U5I4_9PROT</name>
<protein>
    <recommendedName>
        <fullName evidence="1">EamA domain-containing protein</fullName>
    </recommendedName>
</protein>
<organism evidence="2 3">
    <name type="scientific">Hyphomonas pacifica</name>
    <dbReference type="NCBI Taxonomy" id="1280941"/>
    <lineage>
        <taxon>Bacteria</taxon>
        <taxon>Pseudomonadati</taxon>
        <taxon>Pseudomonadota</taxon>
        <taxon>Alphaproteobacteria</taxon>
        <taxon>Hyphomonadales</taxon>
        <taxon>Hyphomonadaceae</taxon>
        <taxon>Hyphomonas</taxon>
    </lineage>
</organism>
<dbReference type="OrthoDB" id="5243804at2"/>
<proteinExistence type="predicted"/>
<keyword evidence="3" id="KW-1185">Reference proteome</keyword>
<sequence length="297" mass="31596">MDLWIPITLAAAFCQNLRSVLQKQLKGQLSTWGATASRFVFAAPLAVLFTWGLVQARGDNLPITPGVFYLYSAIGGLCQIVATGLLIHLFSRANFSAATAFTKTEPVQTALFGIILLGDHLSPLMTLAIMISLAGVMLISIPKGAASKWKPDSALWIGILSGGLFGLSAVAFRGASLSLSDGDALLRAAVTVSYVTFFQAGAVLFWMWLREPGQIMKLFKAWRMTGLVGLVGLLGSLGWVTAFTLQNAAYVRALGQIDIVFTVGASLLVFKETLTVREITGIMLVTLGVIVLVLAAG</sequence>
<feature type="domain" description="EamA" evidence="1">
    <location>
        <begin position="4"/>
        <end position="140"/>
    </location>
</feature>
<accession>A0A062U5I4</accession>
<evidence type="ECO:0000313" key="3">
    <source>
        <dbReference type="Proteomes" id="UP000249123"/>
    </source>
</evidence>
<comment type="caution">
    <text evidence="2">The sequence shown here is derived from an EMBL/GenBank/DDBJ whole genome shotgun (WGS) entry which is preliminary data.</text>
</comment>
<dbReference type="SUPFAM" id="SSF103481">
    <property type="entry name" value="Multidrug resistance efflux transporter EmrE"/>
    <property type="match status" value="2"/>
</dbReference>
<dbReference type="AlphaFoldDB" id="A0A062U5I4"/>
<dbReference type="InterPro" id="IPR037185">
    <property type="entry name" value="EmrE-like"/>
</dbReference>
<dbReference type="PANTHER" id="PTHR22911:SF137">
    <property type="entry name" value="SOLUTE CARRIER FAMILY 35 MEMBER G2-RELATED"/>
    <property type="match status" value="1"/>
</dbReference>
<dbReference type="Gene3D" id="1.10.3730.20">
    <property type="match status" value="1"/>
</dbReference>
<gene>
    <name evidence="2" type="ORF">HY3_00690</name>
</gene>
<dbReference type="PANTHER" id="PTHR22911">
    <property type="entry name" value="ACYL-MALONYL CONDENSING ENZYME-RELATED"/>
    <property type="match status" value="1"/>
</dbReference>
<dbReference type="Proteomes" id="UP000249123">
    <property type="component" value="Unassembled WGS sequence"/>
</dbReference>
<dbReference type="eggNOG" id="COG0697">
    <property type="taxonomic scope" value="Bacteria"/>
</dbReference>